<evidence type="ECO:0000313" key="5">
    <source>
        <dbReference type="Proteomes" id="UP001524478"/>
    </source>
</evidence>
<evidence type="ECO:0000313" key="4">
    <source>
        <dbReference type="EMBL" id="MCQ4924113.1"/>
    </source>
</evidence>
<organism evidence="4 5">
    <name type="scientific">Tissierella carlieri</name>
    <dbReference type="NCBI Taxonomy" id="689904"/>
    <lineage>
        <taxon>Bacteria</taxon>
        <taxon>Bacillati</taxon>
        <taxon>Bacillota</taxon>
        <taxon>Tissierellia</taxon>
        <taxon>Tissierellales</taxon>
        <taxon>Tissierellaceae</taxon>
        <taxon>Tissierella</taxon>
    </lineage>
</organism>
<gene>
    <name evidence="4" type="ORF">NE686_13505</name>
</gene>
<dbReference type="InterPro" id="IPR010982">
    <property type="entry name" value="Lambda_DNA-bd_dom_sf"/>
</dbReference>
<dbReference type="PANTHER" id="PTHR46558:SF11">
    <property type="entry name" value="HTH-TYPE TRANSCRIPTIONAL REGULATOR XRE"/>
    <property type="match status" value="1"/>
</dbReference>
<dbReference type="RefSeq" id="WP_256311936.1">
    <property type="nucleotide sequence ID" value="NZ_JANGAC010000010.1"/>
</dbReference>
<evidence type="ECO:0000259" key="3">
    <source>
        <dbReference type="PROSITE" id="PS50943"/>
    </source>
</evidence>
<proteinExistence type="predicted"/>
<feature type="region of interest" description="Disordered" evidence="2">
    <location>
        <begin position="129"/>
        <end position="150"/>
    </location>
</feature>
<feature type="compositionally biased region" description="Basic and acidic residues" evidence="2">
    <location>
        <begin position="131"/>
        <end position="144"/>
    </location>
</feature>
<keyword evidence="5" id="KW-1185">Reference proteome</keyword>
<dbReference type="Gene3D" id="1.10.260.40">
    <property type="entry name" value="lambda repressor-like DNA-binding domains"/>
    <property type="match status" value="1"/>
</dbReference>
<dbReference type="SUPFAM" id="SSF47413">
    <property type="entry name" value="lambda repressor-like DNA-binding domains"/>
    <property type="match status" value="1"/>
</dbReference>
<accession>A0ABT1SCA6</accession>
<reference evidence="4 5" key="1">
    <citation type="submission" date="2022-06" db="EMBL/GenBank/DDBJ databases">
        <title>Isolation of gut microbiota from human fecal samples.</title>
        <authorList>
            <person name="Pamer E.G."/>
            <person name="Barat B."/>
            <person name="Waligurski E."/>
            <person name="Medina S."/>
            <person name="Paddock L."/>
            <person name="Mostad J."/>
        </authorList>
    </citation>
    <scope>NUCLEOTIDE SEQUENCE [LARGE SCALE GENOMIC DNA]</scope>
    <source>
        <strain evidence="4 5">DFI.7.95</strain>
    </source>
</reference>
<dbReference type="InterPro" id="IPR001387">
    <property type="entry name" value="Cro/C1-type_HTH"/>
</dbReference>
<evidence type="ECO:0000256" key="1">
    <source>
        <dbReference type="ARBA" id="ARBA00023125"/>
    </source>
</evidence>
<feature type="domain" description="HTH cro/C1-type" evidence="3">
    <location>
        <begin position="8"/>
        <end position="62"/>
    </location>
</feature>
<dbReference type="Pfam" id="PF12844">
    <property type="entry name" value="HTH_19"/>
    <property type="match status" value="1"/>
</dbReference>
<protein>
    <submittedName>
        <fullName evidence="4">Helix-turn-helix domain-containing protein</fullName>
    </submittedName>
</protein>
<keyword evidence="1" id="KW-0238">DNA-binding</keyword>
<dbReference type="Proteomes" id="UP001524478">
    <property type="component" value="Unassembled WGS sequence"/>
</dbReference>
<evidence type="ECO:0000256" key="2">
    <source>
        <dbReference type="SAM" id="MobiDB-lite"/>
    </source>
</evidence>
<name>A0ABT1SCA6_9FIRM</name>
<dbReference type="CDD" id="cd00093">
    <property type="entry name" value="HTH_XRE"/>
    <property type="match status" value="1"/>
</dbReference>
<dbReference type="PROSITE" id="PS50943">
    <property type="entry name" value="HTH_CROC1"/>
    <property type="match status" value="1"/>
</dbReference>
<comment type="caution">
    <text evidence="4">The sequence shown here is derived from an EMBL/GenBank/DDBJ whole genome shotgun (WGS) entry which is preliminary data.</text>
</comment>
<dbReference type="SMART" id="SM00530">
    <property type="entry name" value="HTH_XRE"/>
    <property type="match status" value="1"/>
</dbReference>
<sequence>MSTIGQRIKDLRTTRGLSLQELADLVGKSKGNISGYENDKYEPSAQTVISIAKYFKVSTDWILNGLEFQNQNDTPEAEAESVSFSKLESDMIQMFRLFDERDKEDVFEFIKSKYDRAFKKGGSTSLYSTYTEEKENDTKSDTNGKDSGIA</sequence>
<dbReference type="PANTHER" id="PTHR46558">
    <property type="entry name" value="TRACRIPTIONAL REGULATORY PROTEIN-RELATED-RELATED"/>
    <property type="match status" value="1"/>
</dbReference>
<dbReference type="EMBL" id="JANGAC010000010">
    <property type="protein sequence ID" value="MCQ4924113.1"/>
    <property type="molecule type" value="Genomic_DNA"/>
</dbReference>